<dbReference type="AlphaFoldDB" id="A0AAD4GWF9"/>
<dbReference type="GO" id="GO:0003677">
    <property type="term" value="F:DNA binding"/>
    <property type="evidence" value="ECO:0007669"/>
    <property type="project" value="UniProtKB-KW"/>
</dbReference>
<keyword evidence="7" id="KW-1185">Reference proteome</keyword>
<feature type="compositionally biased region" description="Basic and acidic residues" evidence="5">
    <location>
        <begin position="245"/>
        <end position="259"/>
    </location>
</feature>
<keyword evidence="1" id="KW-0805">Transcription regulation</keyword>
<reference evidence="6" key="2">
    <citation type="submission" date="2020-02" db="EMBL/GenBank/DDBJ databases">
        <authorList>
            <person name="Gilchrist C.L.M."/>
            <person name="Chooi Y.-H."/>
        </authorList>
    </citation>
    <scope>NUCLEOTIDE SEQUENCE</scope>
    <source>
        <strain evidence="6">MST-FP2251</strain>
    </source>
</reference>
<evidence type="ECO:0000256" key="3">
    <source>
        <dbReference type="ARBA" id="ARBA00023163"/>
    </source>
</evidence>
<feature type="compositionally biased region" description="Basic and acidic residues" evidence="5">
    <location>
        <begin position="93"/>
        <end position="102"/>
    </location>
</feature>
<gene>
    <name evidence="6" type="ORF">FE257_003651</name>
</gene>
<dbReference type="InterPro" id="IPR036864">
    <property type="entry name" value="Zn2-C6_fun-type_DNA-bd_sf"/>
</dbReference>
<sequence>MVNSPEVNNTPTCTYLRGTNMGKACILQRVSQWLWSSWTVSAPGSHPALPDSTPQDGRNQNYRWESRIGQGVGGSSVAVENATPRYLPPIVEEQQHDERPSEDTTTSSSISSISAYPCKGCQTWGASCDRQRPRCSHCLDQQILCFYVAPMRKSTRRSKDSRPPRSSSHKQAQTHIEWIVSIDNSRVRAGFPVEQHIGGPLAWVSSVYPMPYIRFLRNGKDAYYKHHTRRVAQSGALRRVMPDNNKTDHESYEDTRPHT</sequence>
<evidence type="ECO:0000256" key="1">
    <source>
        <dbReference type="ARBA" id="ARBA00023015"/>
    </source>
</evidence>
<evidence type="ECO:0000313" key="7">
    <source>
        <dbReference type="Proteomes" id="UP001194746"/>
    </source>
</evidence>
<evidence type="ECO:0008006" key="8">
    <source>
        <dbReference type="Google" id="ProtNLM"/>
    </source>
</evidence>
<keyword evidence="4" id="KW-0539">Nucleus</keyword>
<evidence type="ECO:0000256" key="4">
    <source>
        <dbReference type="ARBA" id="ARBA00023242"/>
    </source>
</evidence>
<feature type="region of interest" description="Disordered" evidence="5">
    <location>
        <begin position="90"/>
        <end position="111"/>
    </location>
</feature>
<proteinExistence type="predicted"/>
<reference evidence="6" key="1">
    <citation type="journal article" date="2019" name="Beilstein J. Org. Chem.">
        <title>Nanangenines: drimane sesquiterpenoids as the dominant metabolite cohort of a novel Australian fungus, Aspergillus nanangensis.</title>
        <authorList>
            <person name="Lacey H.J."/>
            <person name="Gilchrist C.L.M."/>
            <person name="Crombie A."/>
            <person name="Kalaitzis J.A."/>
            <person name="Vuong D."/>
            <person name="Rutledge P.J."/>
            <person name="Turner P."/>
            <person name="Pitt J.I."/>
            <person name="Lacey E."/>
            <person name="Chooi Y.H."/>
            <person name="Piggott A.M."/>
        </authorList>
    </citation>
    <scope>NUCLEOTIDE SEQUENCE</scope>
    <source>
        <strain evidence="6">MST-FP2251</strain>
    </source>
</reference>
<feature type="region of interest" description="Disordered" evidence="5">
    <location>
        <begin position="234"/>
        <end position="259"/>
    </location>
</feature>
<protein>
    <recommendedName>
        <fullName evidence="8">Zn(2)-C6 fungal-type domain-containing protein</fullName>
    </recommendedName>
</protein>
<dbReference type="GO" id="GO:0008270">
    <property type="term" value="F:zinc ion binding"/>
    <property type="evidence" value="ECO:0007669"/>
    <property type="project" value="InterPro"/>
</dbReference>
<name>A0AAD4GWF9_ASPNN</name>
<dbReference type="EMBL" id="VCAU01000017">
    <property type="protein sequence ID" value="KAF9891640.1"/>
    <property type="molecule type" value="Genomic_DNA"/>
</dbReference>
<evidence type="ECO:0000256" key="2">
    <source>
        <dbReference type="ARBA" id="ARBA00023125"/>
    </source>
</evidence>
<dbReference type="GO" id="GO:0000981">
    <property type="term" value="F:DNA-binding transcription factor activity, RNA polymerase II-specific"/>
    <property type="evidence" value="ECO:0007669"/>
    <property type="project" value="InterPro"/>
</dbReference>
<dbReference type="SUPFAM" id="SSF57701">
    <property type="entry name" value="Zn2/Cys6 DNA-binding domain"/>
    <property type="match status" value="1"/>
</dbReference>
<evidence type="ECO:0000256" key="5">
    <source>
        <dbReference type="SAM" id="MobiDB-lite"/>
    </source>
</evidence>
<feature type="region of interest" description="Disordered" evidence="5">
    <location>
        <begin position="155"/>
        <end position="174"/>
    </location>
</feature>
<dbReference type="Proteomes" id="UP001194746">
    <property type="component" value="Unassembled WGS sequence"/>
</dbReference>
<evidence type="ECO:0000313" key="6">
    <source>
        <dbReference type="EMBL" id="KAF9891640.1"/>
    </source>
</evidence>
<comment type="caution">
    <text evidence="6">The sequence shown here is derived from an EMBL/GenBank/DDBJ whole genome shotgun (WGS) entry which is preliminary data.</text>
</comment>
<keyword evidence="2" id="KW-0238">DNA-binding</keyword>
<organism evidence="6 7">
    <name type="scientific">Aspergillus nanangensis</name>
    <dbReference type="NCBI Taxonomy" id="2582783"/>
    <lineage>
        <taxon>Eukaryota</taxon>
        <taxon>Fungi</taxon>
        <taxon>Dikarya</taxon>
        <taxon>Ascomycota</taxon>
        <taxon>Pezizomycotina</taxon>
        <taxon>Eurotiomycetes</taxon>
        <taxon>Eurotiomycetidae</taxon>
        <taxon>Eurotiales</taxon>
        <taxon>Aspergillaceae</taxon>
        <taxon>Aspergillus</taxon>
        <taxon>Aspergillus subgen. Circumdati</taxon>
    </lineage>
</organism>
<keyword evidence="3" id="KW-0804">Transcription</keyword>
<accession>A0AAD4GWF9</accession>
<dbReference type="Gene3D" id="4.10.240.10">
    <property type="entry name" value="Zn(2)-C6 fungal-type DNA-binding domain"/>
    <property type="match status" value="1"/>
</dbReference>